<gene>
    <name evidence="2" type="ORF">MOBT1_000542</name>
</gene>
<feature type="compositionally biased region" description="Basic and acidic residues" evidence="1">
    <location>
        <begin position="168"/>
        <end position="183"/>
    </location>
</feature>
<dbReference type="EMBL" id="CP119934">
    <property type="protein sequence ID" value="WFD01862.1"/>
    <property type="molecule type" value="Genomic_DNA"/>
</dbReference>
<feature type="compositionally biased region" description="Basic and acidic residues" evidence="1">
    <location>
        <begin position="29"/>
        <end position="64"/>
    </location>
</feature>
<keyword evidence="3" id="KW-1185">Reference proteome</keyword>
<protein>
    <submittedName>
        <fullName evidence="2">Uncharacterized protein</fullName>
    </submittedName>
</protein>
<proteinExistence type="predicted"/>
<feature type="compositionally biased region" description="Basic and acidic residues" evidence="1">
    <location>
        <begin position="1"/>
        <end position="16"/>
    </location>
</feature>
<name>A0AAF0IQY8_9BASI</name>
<feature type="compositionally biased region" description="Polar residues" evidence="1">
    <location>
        <begin position="65"/>
        <end position="79"/>
    </location>
</feature>
<dbReference type="Proteomes" id="UP001214603">
    <property type="component" value="Chromosome 1"/>
</dbReference>
<evidence type="ECO:0000313" key="3">
    <source>
        <dbReference type="Proteomes" id="UP001214603"/>
    </source>
</evidence>
<feature type="region of interest" description="Disordered" evidence="1">
    <location>
        <begin position="1"/>
        <end position="189"/>
    </location>
</feature>
<organism evidence="2 3">
    <name type="scientific">Malassezia obtusa</name>
    <dbReference type="NCBI Taxonomy" id="76774"/>
    <lineage>
        <taxon>Eukaryota</taxon>
        <taxon>Fungi</taxon>
        <taxon>Dikarya</taxon>
        <taxon>Basidiomycota</taxon>
        <taxon>Ustilaginomycotina</taxon>
        <taxon>Malasseziomycetes</taxon>
        <taxon>Malasseziales</taxon>
        <taxon>Malasseziaceae</taxon>
        <taxon>Malassezia</taxon>
    </lineage>
</organism>
<reference evidence="2" key="1">
    <citation type="submission" date="2023-03" db="EMBL/GenBank/DDBJ databases">
        <title>Mating type loci evolution in Malassezia.</title>
        <authorList>
            <person name="Coelho M.A."/>
        </authorList>
    </citation>
    <scope>NUCLEOTIDE SEQUENCE</scope>
    <source>
        <strain evidence="2">CBS 7876</strain>
    </source>
</reference>
<sequence>MPRRQRLFEEQMRQSEDVFGPAQPAPRPPAREKVAPRVSHKADTGVRKRAPPAHEPRKRERADSDTTSIKRNRTETQWSAPIAAYAQNRASRKRQADAQSEIHEDDQDTAPARKARRKVPDEELGEVDEDMDDIDEEMEDVSSASQPDDSDEIESMDEEDELVPGPEHGTKRAADTSNDHSPGDEWIDANGLRWCVGEDGVPRRLVTLVEMKPKYRMPRDAMHSDAKVKVPSYIEKFLSQEEYEEAKRKKQLSWQHELALSKNSAANSPLEGMSDDVEDSLASLVSRRSKATLRKGASELLYNDTVRTPHQLARSRASSIMGDDSFGASLSERSDDSRSFTSSISGKVPDMSNPSGSRRVALARSPAHAALRAPRYSGMHGTSSPLSPARGALDQAAKRKREEQLMAQIQESRKDSKGGKSASKESTASASNASLAGLSKPDANSPAPRS</sequence>
<dbReference type="AlphaFoldDB" id="A0AAF0IQY8"/>
<evidence type="ECO:0000256" key="1">
    <source>
        <dbReference type="SAM" id="MobiDB-lite"/>
    </source>
</evidence>
<accession>A0AAF0IQY8</accession>
<feature type="compositionally biased region" description="Acidic residues" evidence="1">
    <location>
        <begin position="122"/>
        <end position="140"/>
    </location>
</feature>
<feature type="region of interest" description="Disordered" evidence="1">
    <location>
        <begin position="303"/>
        <end position="450"/>
    </location>
</feature>
<feature type="compositionally biased region" description="Acidic residues" evidence="1">
    <location>
        <begin position="148"/>
        <end position="162"/>
    </location>
</feature>
<feature type="compositionally biased region" description="Low complexity" evidence="1">
    <location>
        <begin position="419"/>
        <end position="439"/>
    </location>
</feature>
<evidence type="ECO:0000313" key="2">
    <source>
        <dbReference type="EMBL" id="WFD01862.1"/>
    </source>
</evidence>